<dbReference type="AlphaFoldDB" id="A0A3E3IUJ7"/>
<dbReference type="InterPro" id="IPR027417">
    <property type="entry name" value="P-loop_NTPase"/>
</dbReference>
<dbReference type="InterPro" id="IPR001650">
    <property type="entry name" value="Helicase_C-like"/>
</dbReference>
<keyword evidence="1" id="KW-0378">Hydrolase</keyword>
<dbReference type="SUPFAM" id="SSF52540">
    <property type="entry name" value="P-loop containing nucleoside triphosphate hydrolases"/>
    <property type="match status" value="2"/>
</dbReference>
<keyword evidence="4" id="KW-0067">ATP-binding</keyword>
<dbReference type="PROSITE" id="PS51194">
    <property type="entry name" value="HELICASE_CTER"/>
    <property type="match status" value="1"/>
</dbReference>
<gene>
    <name evidence="4" type="ORF">DWY69_15745</name>
    <name evidence="3" type="ORF">DXC51_24265</name>
</gene>
<evidence type="ECO:0000313" key="6">
    <source>
        <dbReference type="Proteomes" id="UP000261166"/>
    </source>
</evidence>
<reference evidence="4 6" key="1">
    <citation type="submission" date="2018-08" db="EMBL/GenBank/DDBJ databases">
        <title>A genome reference for cultivated species of the human gut microbiota.</title>
        <authorList>
            <person name="Zou Y."/>
            <person name="Xue W."/>
            <person name="Luo G."/>
        </authorList>
    </citation>
    <scope>NUCLEOTIDE SEQUENCE [LARGE SCALE GENOMIC DNA]</scope>
    <source>
        <strain evidence="4 6">AF26-4BH</strain>
        <strain evidence="3">TF05-5AC</strain>
    </source>
</reference>
<dbReference type="SMART" id="SM00490">
    <property type="entry name" value="HELICc"/>
    <property type="match status" value="1"/>
</dbReference>
<comment type="caution">
    <text evidence="4">The sequence shown here is derived from an EMBL/GenBank/DDBJ whole genome shotgun (WGS) entry which is preliminary data.</text>
</comment>
<dbReference type="InterPro" id="IPR038718">
    <property type="entry name" value="SNF2-like_sf"/>
</dbReference>
<dbReference type="Pfam" id="PF00271">
    <property type="entry name" value="Helicase_C"/>
    <property type="match status" value="1"/>
</dbReference>
<evidence type="ECO:0000313" key="3">
    <source>
        <dbReference type="EMBL" id="RGE56489.1"/>
    </source>
</evidence>
<dbReference type="Gene3D" id="3.40.50.10810">
    <property type="entry name" value="Tandem AAA-ATPase domain"/>
    <property type="match status" value="1"/>
</dbReference>
<keyword evidence="4" id="KW-0347">Helicase</keyword>
<dbReference type="CDD" id="cd18793">
    <property type="entry name" value="SF2_C_SNF"/>
    <property type="match status" value="1"/>
</dbReference>
<dbReference type="InterPro" id="IPR000330">
    <property type="entry name" value="SNF2_N"/>
</dbReference>
<organism evidence="4 6">
    <name type="scientific">Eisenbergiella massiliensis</name>
    <dbReference type="NCBI Taxonomy" id="1720294"/>
    <lineage>
        <taxon>Bacteria</taxon>
        <taxon>Bacillati</taxon>
        <taxon>Bacillota</taxon>
        <taxon>Clostridia</taxon>
        <taxon>Lachnospirales</taxon>
        <taxon>Lachnospiraceae</taxon>
        <taxon>Eisenbergiella</taxon>
    </lineage>
</organism>
<feature type="domain" description="Helicase C-terminal" evidence="2">
    <location>
        <begin position="273"/>
        <end position="423"/>
    </location>
</feature>
<dbReference type="GO" id="GO:0016787">
    <property type="term" value="F:hydrolase activity"/>
    <property type="evidence" value="ECO:0007669"/>
    <property type="project" value="UniProtKB-KW"/>
</dbReference>
<keyword evidence="4" id="KW-0547">Nucleotide-binding</keyword>
<accession>A0A3E3IUJ7</accession>
<evidence type="ECO:0000313" key="4">
    <source>
        <dbReference type="EMBL" id="RGE70788.1"/>
    </source>
</evidence>
<dbReference type="Pfam" id="PF00176">
    <property type="entry name" value="SNF2-rel_dom"/>
    <property type="match status" value="1"/>
</dbReference>
<keyword evidence="5" id="KW-1185">Reference proteome</keyword>
<dbReference type="EMBL" id="QVLU01000014">
    <property type="protein sequence ID" value="RGE70788.1"/>
    <property type="molecule type" value="Genomic_DNA"/>
</dbReference>
<dbReference type="PANTHER" id="PTHR10799">
    <property type="entry name" value="SNF2/RAD54 HELICASE FAMILY"/>
    <property type="match status" value="1"/>
</dbReference>
<proteinExistence type="predicted"/>
<evidence type="ECO:0000256" key="1">
    <source>
        <dbReference type="ARBA" id="ARBA00022801"/>
    </source>
</evidence>
<evidence type="ECO:0000259" key="2">
    <source>
        <dbReference type="PROSITE" id="PS51194"/>
    </source>
</evidence>
<dbReference type="Proteomes" id="UP000261166">
    <property type="component" value="Unassembled WGS sequence"/>
</dbReference>
<sequence>MEQGTGKTITALELCRLRLEAGKVTHILWLCPCSTKQNLKDELIKQSPREMLEKITICGIETLSRSLHANSYLQLLTEREACYLVVDESLLIKNPYAYRTQNIDRLSSRCEYKLILNGMPISKNQADLYAQFHVLDWRILGYKTYWSFAANHIEFDPEIPQKIIRCLNTDYLARKISPYTVQVTKKDCLVLPDKRYTINYFPLTPEQNAHYNSVADTLLFHLNEMHPETIYRLFSGLQAVTSGFRVNFRKSAVSGYEHIVTSPFFSEPTDNPRLQRLLTVLDNRNKYIIFCNYTYEIDVLCEILSRKYGPENVARFDGSLPMKKRLRNLEEFRESATFLIANRDCAGYSLNLQFCHNIIYYSNGWDLATRLQSEDRIHRIGQDQDIRIRDICAYNTLDERILSCLYRKEKLLEAFRNDIKNMENKNGIAEWVFYRQPSRSLMDCDDLEEPRHA</sequence>
<dbReference type="OrthoDB" id="9760715at2"/>
<dbReference type="InterPro" id="IPR049730">
    <property type="entry name" value="SNF2/RAD54-like_C"/>
</dbReference>
<dbReference type="GO" id="GO:0005524">
    <property type="term" value="F:ATP binding"/>
    <property type="evidence" value="ECO:0007669"/>
    <property type="project" value="InterPro"/>
</dbReference>
<dbReference type="Gene3D" id="3.40.50.300">
    <property type="entry name" value="P-loop containing nucleotide triphosphate hydrolases"/>
    <property type="match status" value="1"/>
</dbReference>
<evidence type="ECO:0000313" key="5">
    <source>
        <dbReference type="Proteomes" id="UP000260812"/>
    </source>
</evidence>
<protein>
    <submittedName>
        <fullName evidence="4">DEAD/DEAH box helicase</fullName>
    </submittedName>
</protein>
<dbReference type="EMBL" id="QVLV01000025">
    <property type="protein sequence ID" value="RGE56489.1"/>
    <property type="molecule type" value="Genomic_DNA"/>
</dbReference>
<dbReference type="GO" id="GO:0004386">
    <property type="term" value="F:helicase activity"/>
    <property type="evidence" value="ECO:0007669"/>
    <property type="project" value="UniProtKB-KW"/>
</dbReference>
<dbReference type="Proteomes" id="UP000260812">
    <property type="component" value="Unassembled WGS sequence"/>
</dbReference>
<name>A0A3E3IUJ7_9FIRM</name>